<keyword evidence="3" id="KW-0597">Phosphoprotein</keyword>
<dbReference type="GO" id="GO:0000160">
    <property type="term" value="P:phosphorelay signal transduction system"/>
    <property type="evidence" value="ECO:0007669"/>
    <property type="project" value="TreeGrafter"/>
</dbReference>
<dbReference type="GO" id="GO:0004673">
    <property type="term" value="F:protein histidine kinase activity"/>
    <property type="evidence" value="ECO:0007669"/>
    <property type="project" value="UniProtKB-EC"/>
</dbReference>
<dbReference type="AlphaFoldDB" id="A0A918QQI1"/>
<sequence>MVNGRGAGAEPGDRGPSPWWPAAALAAVAGATALTDQYTRVGLRQILAWACAASAVLALGWAVTLARQLRAERARSARDRRTARARAAEVTRLATVRLPAIAELRRAGKRLDSAPGPLAPAADTGDEFARALETVVTALGSDEAVRRERVLRDSVQAAFESVARNMHAMATVQQQVLDRVERTIEDPRLMAEVMKADHAAAQMTRKAQTLLVMCGIWPARRETQPVSLYDCVRGAQSRIVEFNRIEVHGGQTLYAVPPVVEGLMHAIAELLENATVFSPSRTQVVVTVREVGAGAVVEIDDAGLGMPADVLRQSTARLRDELDLAELGAVPRLGLACVGRWTRELGFSVELTGTSAYGGTRAVAFVPYRLLTEPLSHFSGSGRRRSELPGRAARKRAAPGGDGPGYAYEDAGSGSGAHRLTADRSGTAQGPAQGPARGRDGARRDTPVTVSGGRRDGGGGRDPGAYAEGYRGTPAPPEAYSDAPQHSLADQDQDRNQDRNQKHDQKHDQRQEAETGAADRQGAAQHHPARPPGGAAPGALPRRRSRRGAAVEAAAQTALTPQPPAAPQLPADRPAWTPEAARASVASVVSGSRRGRAAVAHDTPDPDRVPHTDHTDAHHGGRP</sequence>
<evidence type="ECO:0000256" key="4">
    <source>
        <dbReference type="ARBA" id="ARBA00022679"/>
    </source>
</evidence>
<evidence type="ECO:0000256" key="2">
    <source>
        <dbReference type="ARBA" id="ARBA00012438"/>
    </source>
</evidence>
<keyword evidence="7" id="KW-0812">Transmembrane</keyword>
<evidence type="ECO:0000256" key="3">
    <source>
        <dbReference type="ARBA" id="ARBA00022553"/>
    </source>
</evidence>
<evidence type="ECO:0000256" key="1">
    <source>
        <dbReference type="ARBA" id="ARBA00000085"/>
    </source>
</evidence>
<dbReference type="PANTHER" id="PTHR45436">
    <property type="entry name" value="SENSOR HISTIDINE KINASE YKOH"/>
    <property type="match status" value="1"/>
</dbReference>
<accession>A0A918QQI1</accession>
<feature type="compositionally biased region" description="Low complexity" evidence="6">
    <location>
        <begin position="548"/>
        <end position="560"/>
    </location>
</feature>
<evidence type="ECO:0000313" key="9">
    <source>
        <dbReference type="EMBL" id="GGZ63286.1"/>
    </source>
</evidence>
<dbReference type="SUPFAM" id="SSF55874">
    <property type="entry name" value="ATPase domain of HSP90 chaperone/DNA topoisomerase II/histidine kinase"/>
    <property type="match status" value="1"/>
</dbReference>
<dbReference type="EC" id="2.7.13.3" evidence="2"/>
<reference evidence="9" key="2">
    <citation type="submission" date="2020-09" db="EMBL/GenBank/DDBJ databases">
        <authorList>
            <person name="Sun Q."/>
            <person name="Ohkuma M."/>
        </authorList>
    </citation>
    <scope>NUCLEOTIDE SEQUENCE</scope>
    <source>
        <strain evidence="9">JCM 4988</strain>
    </source>
</reference>
<gene>
    <name evidence="9" type="ORF">GCM10010387_65880</name>
</gene>
<name>A0A918QQI1_9ACTN</name>
<evidence type="ECO:0000256" key="7">
    <source>
        <dbReference type="SAM" id="Phobius"/>
    </source>
</evidence>
<feature type="transmembrane region" description="Helical" evidence="7">
    <location>
        <begin position="46"/>
        <end position="66"/>
    </location>
</feature>
<keyword evidence="4" id="KW-0808">Transferase</keyword>
<feature type="compositionally biased region" description="Basic and acidic residues" evidence="6">
    <location>
        <begin position="602"/>
        <end position="623"/>
    </location>
</feature>
<feature type="region of interest" description="Disordered" evidence="6">
    <location>
        <begin position="376"/>
        <end position="623"/>
    </location>
</feature>
<reference evidence="9" key="1">
    <citation type="journal article" date="2014" name="Int. J. Syst. Evol. Microbiol.">
        <title>Complete genome sequence of Corynebacterium casei LMG S-19264T (=DSM 44701T), isolated from a smear-ripened cheese.</title>
        <authorList>
            <consortium name="US DOE Joint Genome Institute (JGI-PGF)"/>
            <person name="Walter F."/>
            <person name="Albersmeier A."/>
            <person name="Kalinowski J."/>
            <person name="Ruckert C."/>
        </authorList>
    </citation>
    <scope>NUCLEOTIDE SEQUENCE</scope>
    <source>
        <strain evidence="9">JCM 4988</strain>
    </source>
</reference>
<feature type="compositionally biased region" description="Low complexity" evidence="6">
    <location>
        <begin position="580"/>
        <end position="600"/>
    </location>
</feature>
<comment type="caution">
    <text evidence="9">The sequence shown here is derived from an EMBL/GenBank/DDBJ whole genome shotgun (WGS) entry which is preliminary data.</text>
</comment>
<feature type="compositionally biased region" description="Basic and acidic residues" evidence="6">
    <location>
        <begin position="492"/>
        <end position="513"/>
    </location>
</feature>
<dbReference type="InterPro" id="IPR003594">
    <property type="entry name" value="HATPase_dom"/>
</dbReference>
<dbReference type="PANTHER" id="PTHR45436:SF5">
    <property type="entry name" value="SENSOR HISTIDINE KINASE TRCS"/>
    <property type="match status" value="1"/>
</dbReference>
<evidence type="ECO:0000256" key="6">
    <source>
        <dbReference type="SAM" id="MobiDB-lite"/>
    </source>
</evidence>
<comment type="catalytic activity">
    <reaction evidence="1">
        <text>ATP + protein L-histidine = ADP + protein N-phospho-L-histidine.</text>
        <dbReference type="EC" id="2.7.13.3"/>
    </reaction>
</comment>
<feature type="domain" description="Histidine kinase/HSP90-like ATPase" evidence="8">
    <location>
        <begin position="261"/>
        <end position="368"/>
    </location>
</feature>
<dbReference type="Gene3D" id="3.30.565.10">
    <property type="entry name" value="Histidine kinase-like ATPase, C-terminal domain"/>
    <property type="match status" value="1"/>
</dbReference>
<feature type="transmembrane region" description="Helical" evidence="7">
    <location>
        <begin position="18"/>
        <end position="34"/>
    </location>
</feature>
<keyword evidence="10" id="KW-1185">Reference proteome</keyword>
<evidence type="ECO:0000313" key="10">
    <source>
        <dbReference type="Proteomes" id="UP000630936"/>
    </source>
</evidence>
<proteinExistence type="predicted"/>
<keyword evidence="5" id="KW-0418">Kinase</keyword>
<dbReference type="EMBL" id="BMWG01000037">
    <property type="protein sequence ID" value="GGZ63286.1"/>
    <property type="molecule type" value="Genomic_DNA"/>
</dbReference>
<protein>
    <recommendedName>
        <fullName evidence="2">histidine kinase</fullName>
        <ecNumber evidence="2">2.7.13.3</ecNumber>
    </recommendedName>
</protein>
<dbReference type="Proteomes" id="UP000630936">
    <property type="component" value="Unassembled WGS sequence"/>
</dbReference>
<organism evidence="9 10">
    <name type="scientific">Streptomyces inusitatus</name>
    <dbReference type="NCBI Taxonomy" id="68221"/>
    <lineage>
        <taxon>Bacteria</taxon>
        <taxon>Bacillati</taxon>
        <taxon>Actinomycetota</taxon>
        <taxon>Actinomycetes</taxon>
        <taxon>Kitasatosporales</taxon>
        <taxon>Streptomycetaceae</taxon>
        <taxon>Streptomyces</taxon>
    </lineage>
</organism>
<evidence type="ECO:0000256" key="5">
    <source>
        <dbReference type="ARBA" id="ARBA00022777"/>
    </source>
</evidence>
<dbReference type="GO" id="GO:0005886">
    <property type="term" value="C:plasma membrane"/>
    <property type="evidence" value="ECO:0007669"/>
    <property type="project" value="TreeGrafter"/>
</dbReference>
<feature type="compositionally biased region" description="Basic and acidic residues" evidence="6">
    <location>
        <begin position="437"/>
        <end position="446"/>
    </location>
</feature>
<keyword evidence="7" id="KW-0472">Membrane</keyword>
<dbReference type="InterPro" id="IPR050428">
    <property type="entry name" value="TCS_sensor_his_kinase"/>
</dbReference>
<keyword evidence="7" id="KW-1133">Transmembrane helix</keyword>
<dbReference type="Pfam" id="PF02518">
    <property type="entry name" value="HATPase_c"/>
    <property type="match status" value="1"/>
</dbReference>
<evidence type="ECO:0000259" key="8">
    <source>
        <dbReference type="Pfam" id="PF02518"/>
    </source>
</evidence>
<dbReference type="InterPro" id="IPR036890">
    <property type="entry name" value="HATPase_C_sf"/>
</dbReference>